<protein>
    <submittedName>
        <fullName evidence="3">Hemolysin-type calcium-binding repeat-containing protein</fullName>
    </submittedName>
</protein>
<comment type="subcellular location">
    <subcellularLocation>
        <location evidence="1">Secreted</location>
    </subcellularLocation>
</comment>
<reference evidence="3 4" key="1">
    <citation type="submission" date="2017-05" db="EMBL/GenBank/DDBJ databases">
        <authorList>
            <person name="Varghese N."/>
            <person name="Submissions S."/>
        </authorList>
    </citation>
    <scope>NUCLEOTIDE SEQUENCE [LARGE SCALE GENOMIC DNA]</scope>
    <source>
        <strain evidence="3 4">DSM 100094</strain>
    </source>
</reference>
<dbReference type="SUPFAM" id="SSF51120">
    <property type="entry name" value="beta-Roll"/>
    <property type="match status" value="6"/>
</dbReference>
<dbReference type="Pfam" id="PF00353">
    <property type="entry name" value="HemolysinCabind"/>
    <property type="match status" value="10"/>
</dbReference>
<dbReference type="GO" id="GO:0005576">
    <property type="term" value="C:extracellular region"/>
    <property type="evidence" value="ECO:0007669"/>
    <property type="project" value="UniProtKB-SubCell"/>
</dbReference>
<gene>
    <name evidence="3" type="ORF">SAMN06265221_10632</name>
</gene>
<dbReference type="EMBL" id="FXTK01000006">
    <property type="protein sequence ID" value="SMO65928.1"/>
    <property type="molecule type" value="Genomic_DNA"/>
</dbReference>
<evidence type="ECO:0000256" key="1">
    <source>
        <dbReference type="ARBA" id="ARBA00004613"/>
    </source>
</evidence>
<dbReference type="InterPro" id="IPR050557">
    <property type="entry name" value="RTX_toxin/Mannuronan_C5-epim"/>
</dbReference>
<sequence>MAITGTDNADSLPGTDLSEVINGLGGNDTIIGYGGNDTLNGGSGDDIFRIGGTNPGTDYFNGGDGADRIQLSSDLVVSQLLLNSTYLTSTEMLDFSYYDISGTGGNDVFDISGITLTNSYGMIYMLDGADRFTGYIGNDLVDGGAGNDTLIGGAGNDTLVGGNGNDNLMGGTGDDVFRIGGSDFGFDIYNGGDGADRILLTSDVTVSRLTLMAGNVLSTELLDFSYYDIEGTGGDDIFNISGIASTNSYGTIYMYDGNDAFTGYAGSDYVDGGSGNDTLNGAAGDDTLTGGTGNDNLIGGTGNDTFRIGGSDFGLDIYNGGAGADRILLTSDVTVSRLQLTSGNVIGTETLDFSYYDIEGTGGNDIFNISGITNTNSYGRIYMYDGNDGFTGYAGNDYVDGGAGNDTLNGGAGNDELIGGTGDDSLFGGTGNDTFLIGGNNFGNDIYNGGLGADTIRLTSDIAVSRFTLTAANVIGTEILDMSYYDISGTGGNDIFNISAIRQVSSYSRIDLLDGNDIFTGHIGNDYVDGGAGNDTLIGGAGNDTLLGGTGRDMVSYAAAAGGVTVNLALTEAQTLGGGQGTDRLESIESVIGSNFADRITGNAAANNLIGGAGNDVLAGGMGNDTLNGGTGIDTASYAGSAGSVTVNLTLTGPQTTGGGQGVDTLIQIENLIGSKLADRLTGNAGANNIDGGFGHDVLNGGAGNDTLLGGLGNDTVIGGAGNDVIWGHAGNDVLTGGLGVDQFHFLAANNADRITDWQNGIDRIVIHGGAAYDEFRDLNISTVNGNAVISFGGTSITLVGASAGMVDASDFTFV</sequence>
<dbReference type="PRINTS" id="PR00313">
    <property type="entry name" value="CABNDNGRPT"/>
</dbReference>
<dbReference type="PANTHER" id="PTHR38340">
    <property type="entry name" value="S-LAYER PROTEIN"/>
    <property type="match status" value="1"/>
</dbReference>
<proteinExistence type="predicted"/>
<dbReference type="PROSITE" id="PS00330">
    <property type="entry name" value="HEMOLYSIN_CALCIUM"/>
    <property type="match status" value="10"/>
</dbReference>
<organism evidence="3 4">
    <name type="scientific">Paracoccus laeviglucosivorans</name>
    <dbReference type="NCBI Taxonomy" id="1197861"/>
    <lineage>
        <taxon>Bacteria</taxon>
        <taxon>Pseudomonadati</taxon>
        <taxon>Pseudomonadota</taxon>
        <taxon>Alphaproteobacteria</taxon>
        <taxon>Rhodobacterales</taxon>
        <taxon>Paracoccaceae</taxon>
        <taxon>Paracoccus</taxon>
    </lineage>
</organism>
<keyword evidence="2" id="KW-0964">Secreted</keyword>
<evidence type="ECO:0000313" key="3">
    <source>
        <dbReference type="EMBL" id="SMO65928.1"/>
    </source>
</evidence>
<dbReference type="GO" id="GO:0005509">
    <property type="term" value="F:calcium ion binding"/>
    <property type="evidence" value="ECO:0007669"/>
    <property type="project" value="InterPro"/>
</dbReference>
<dbReference type="PANTHER" id="PTHR38340:SF1">
    <property type="entry name" value="S-LAYER PROTEIN"/>
    <property type="match status" value="1"/>
</dbReference>
<dbReference type="InterPro" id="IPR001343">
    <property type="entry name" value="Hemolysn_Ca-bd"/>
</dbReference>
<dbReference type="Gene3D" id="2.150.10.10">
    <property type="entry name" value="Serralysin-like metalloprotease, C-terminal"/>
    <property type="match status" value="7"/>
</dbReference>
<dbReference type="Proteomes" id="UP000319014">
    <property type="component" value="Unassembled WGS sequence"/>
</dbReference>
<evidence type="ECO:0000256" key="2">
    <source>
        <dbReference type="ARBA" id="ARBA00022525"/>
    </source>
</evidence>
<name>A0A521D2K8_9RHOB</name>
<accession>A0A521D2K8</accession>
<keyword evidence="4" id="KW-1185">Reference proteome</keyword>
<dbReference type="InterPro" id="IPR011049">
    <property type="entry name" value="Serralysin-like_metalloprot_C"/>
</dbReference>
<dbReference type="RefSeq" id="WP_185958635.1">
    <property type="nucleotide sequence ID" value="NZ_FXTK01000006.1"/>
</dbReference>
<evidence type="ECO:0000313" key="4">
    <source>
        <dbReference type="Proteomes" id="UP000319014"/>
    </source>
</evidence>
<dbReference type="InterPro" id="IPR018511">
    <property type="entry name" value="Hemolysin-typ_Ca-bd_CS"/>
</dbReference>
<dbReference type="AlphaFoldDB" id="A0A521D2K8"/>